<evidence type="ECO:0000313" key="1">
    <source>
        <dbReference type="EMBL" id="NGO42194.1"/>
    </source>
</evidence>
<sequence>MTDLVVTAHGPVRLIELNRPDQLNSTSEELHSSLASVWDDVAADPDARVVVLTGRGRAFSAGGNFEVMTRVQRDPAFREQNVDEARRIILGMVRCPLPVVAAVNGPAVGLGCSLALLSDLVLIAEGAHIADPHVQVGLVAGDGGALVLPLLVGLTRAKELLFLGDRVSPQEAVRLGIANRVVPDDKLRAEAMDLAGRLAALPAQALRETKRAVNLHLEQAISAVLEPALLAERDSMHAPDHIAIVEKIIAARAGR</sequence>
<dbReference type="PANTHER" id="PTHR43459">
    <property type="entry name" value="ENOYL-COA HYDRATASE"/>
    <property type="match status" value="1"/>
</dbReference>
<comment type="caution">
    <text evidence="1">The sequence shown here is derived from an EMBL/GenBank/DDBJ whole genome shotgun (WGS) entry which is preliminary data.</text>
</comment>
<proteinExistence type="predicted"/>
<name>A0ABX0DN88_9ACTN</name>
<gene>
    <name evidence="1" type="ORF">G6048_08455</name>
</gene>
<dbReference type="SUPFAM" id="SSF52096">
    <property type="entry name" value="ClpP/crotonase"/>
    <property type="match status" value="1"/>
</dbReference>
<dbReference type="Proteomes" id="UP001518140">
    <property type="component" value="Unassembled WGS sequence"/>
</dbReference>
<dbReference type="PANTHER" id="PTHR43459:SF3">
    <property type="entry name" value="ENOYL-COA HYDRATASE ECHA15 (ENOYL HYDRASE) (UNSATURATED ACYL-COA HYDRATASE) (CROTONASE)-RELATED"/>
    <property type="match status" value="1"/>
</dbReference>
<dbReference type="Gene3D" id="3.90.226.10">
    <property type="entry name" value="2-enoyl-CoA Hydratase, Chain A, domain 1"/>
    <property type="match status" value="1"/>
</dbReference>
<dbReference type="InterPro" id="IPR029045">
    <property type="entry name" value="ClpP/crotonase-like_dom_sf"/>
</dbReference>
<dbReference type="InterPro" id="IPR001753">
    <property type="entry name" value="Enoyl-CoA_hydra/iso"/>
</dbReference>
<keyword evidence="2" id="KW-1185">Reference proteome</keyword>
<dbReference type="EMBL" id="JAAKZX010000017">
    <property type="protein sequence ID" value="NGO42194.1"/>
    <property type="molecule type" value="Genomic_DNA"/>
</dbReference>
<evidence type="ECO:0000313" key="2">
    <source>
        <dbReference type="Proteomes" id="UP001518140"/>
    </source>
</evidence>
<accession>A0ABX0DN88</accession>
<protein>
    <submittedName>
        <fullName evidence="1">Enoyl-CoA hydratase/isomerase family protein</fullName>
    </submittedName>
</protein>
<dbReference type="Pfam" id="PF00378">
    <property type="entry name" value="ECH_1"/>
    <property type="match status" value="1"/>
</dbReference>
<reference evidence="1 2" key="1">
    <citation type="submission" date="2020-02" db="EMBL/GenBank/DDBJ databases">
        <title>Whole-genome analyses of novel actinobacteria.</title>
        <authorList>
            <person name="Sahin N."/>
            <person name="Tokatli A."/>
        </authorList>
    </citation>
    <scope>NUCLEOTIDE SEQUENCE [LARGE SCALE GENOMIC DNA]</scope>
    <source>
        <strain evidence="1 2">YC419</strain>
    </source>
</reference>
<dbReference type="RefSeq" id="WP_165338823.1">
    <property type="nucleotide sequence ID" value="NZ_JAAKZX010000017.1"/>
</dbReference>
<dbReference type="CDD" id="cd06558">
    <property type="entry name" value="crotonase-like"/>
    <property type="match status" value="1"/>
</dbReference>
<organism evidence="1 2">
    <name type="scientific">Streptomyces ureilyticus</name>
    <dbReference type="NCBI Taxonomy" id="1775131"/>
    <lineage>
        <taxon>Bacteria</taxon>
        <taxon>Bacillati</taxon>
        <taxon>Actinomycetota</taxon>
        <taxon>Actinomycetes</taxon>
        <taxon>Kitasatosporales</taxon>
        <taxon>Streptomycetaceae</taxon>
        <taxon>Streptomyces</taxon>
    </lineage>
</organism>